<comment type="caution">
    <text evidence="1">The sequence shown here is derived from an EMBL/GenBank/DDBJ whole genome shotgun (WGS) entry which is preliminary data.</text>
</comment>
<dbReference type="EMBL" id="WCTJ01000039">
    <property type="protein sequence ID" value="KAB4248365.1"/>
    <property type="molecule type" value="Genomic_DNA"/>
</dbReference>
<name>A0A6I0LMU9_BACUN</name>
<evidence type="ECO:0000313" key="2">
    <source>
        <dbReference type="Proteomes" id="UP000487989"/>
    </source>
</evidence>
<organism evidence="1 2">
    <name type="scientific">Bacteroides uniformis</name>
    <dbReference type="NCBI Taxonomy" id="820"/>
    <lineage>
        <taxon>Bacteria</taxon>
        <taxon>Pseudomonadati</taxon>
        <taxon>Bacteroidota</taxon>
        <taxon>Bacteroidia</taxon>
        <taxon>Bacteroidales</taxon>
        <taxon>Bacteroidaceae</taxon>
        <taxon>Bacteroides</taxon>
    </lineage>
</organism>
<dbReference type="AlphaFoldDB" id="A0A6I0LMU9"/>
<reference evidence="1 2" key="1">
    <citation type="journal article" date="2019" name="Nat. Med.">
        <title>A library of human gut bacterial isolates paired with longitudinal multiomics data enables mechanistic microbiome research.</title>
        <authorList>
            <person name="Poyet M."/>
            <person name="Groussin M."/>
            <person name="Gibbons S.M."/>
            <person name="Avila-Pacheco J."/>
            <person name="Jiang X."/>
            <person name="Kearney S.M."/>
            <person name="Perrotta A.R."/>
            <person name="Berdy B."/>
            <person name="Zhao S."/>
            <person name="Lieberman T.D."/>
            <person name="Swanson P.K."/>
            <person name="Smith M."/>
            <person name="Roesemann S."/>
            <person name="Alexander J.E."/>
            <person name="Rich S.A."/>
            <person name="Livny J."/>
            <person name="Vlamakis H."/>
            <person name="Clish C."/>
            <person name="Bullock K."/>
            <person name="Deik A."/>
            <person name="Scott J."/>
            <person name="Pierce K.A."/>
            <person name="Xavier R.J."/>
            <person name="Alm E.J."/>
        </authorList>
    </citation>
    <scope>NUCLEOTIDE SEQUENCE [LARGE SCALE GENOMIC DNA]</scope>
    <source>
        <strain evidence="1 2">BIOML-A3</strain>
    </source>
</reference>
<gene>
    <name evidence="1" type="ORF">GAP48_18615</name>
</gene>
<evidence type="ECO:0000313" key="1">
    <source>
        <dbReference type="EMBL" id="KAB4248365.1"/>
    </source>
</evidence>
<protein>
    <submittedName>
        <fullName evidence="1">Uncharacterized protein</fullName>
    </submittedName>
</protein>
<accession>A0A6I0LMU9</accession>
<dbReference type="Proteomes" id="UP000487989">
    <property type="component" value="Unassembled WGS sequence"/>
</dbReference>
<sequence>MVNKNGLALATIAIAMVAWQPINAEVITDIAGQCGIDESSVMNIAAEVMAAKDIAEVDMKLH</sequence>
<proteinExistence type="predicted"/>
<dbReference type="RefSeq" id="WP_151882052.1">
    <property type="nucleotide sequence ID" value="NZ_WCTH01000011.1"/>
</dbReference>